<dbReference type="GO" id="GO:0046872">
    <property type="term" value="F:metal ion binding"/>
    <property type="evidence" value="ECO:0007669"/>
    <property type="project" value="UniProtKB-KW"/>
</dbReference>
<dbReference type="PANTHER" id="PTHR46193">
    <property type="entry name" value="6-PHOSPHOGLUCONATE PHOSPHATASE"/>
    <property type="match status" value="1"/>
</dbReference>
<evidence type="ECO:0000256" key="3">
    <source>
        <dbReference type="ARBA" id="ARBA00022842"/>
    </source>
</evidence>
<proteinExistence type="predicted"/>
<dbReference type="Proteomes" id="UP001154282">
    <property type="component" value="Unassembled WGS sequence"/>
</dbReference>
<dbReference type="GO" id="GO:0003824">
    <property type="term" value="F:catalytic activity"/>
    <property type="evidence" value="ECO:0007669"/>
    <property type="project" value="UniProtKB-ARBA"/>
</dbReference>
<dbReference type="InterPro" id="IPR041492">
    <property type="entry name" value="HAD_2"/>
</dbReference>
<evidence type="ECO:0000313" key="4">
    <source>
        <dbReference type="EMBL" id="CAI0471172.1"/>
    </source>
</evidence>
<dbReference type="AlphaFoldDB" id="A0AAV0PIV1"/>
<evidence type="ECO:0000313" key="5">
    <source>
        <dbReference type="Proteomes" id="UP001154282"/>
    </source>
</evidence>
<dbReference type="Pfam" id="PF13419">
    <property type="entry name" value="HAD_2"/>
    <property type="match status" value="1"/>
</dbReference>
<dbReference type="PANTHER" id="PTHR46193:SF9">
    <property type="entry name" value="HALOACID DEHALOGENASE-LIKE HYDROLASE DOMAIN-CONTAINING PROTEIN SGPP"/>
    <property type="match status" value="1"/>
</dbReference>
<comment type="caution">
    <text evidence="4">The sequence shown here is derived from an EMBL/GenBank/DDBJ whole genome shotgun (WGS) entry which is preliminary data.</text>
</comment>
<name>A0AAV0PIV1_9ROSI</name>
<dbReference type="InterPro" id="IPR036412">
    <property type="entry name" value="HAD-like_sf"/>
</dbReference>
<dbReference type="Gene3D" id="1.10.150.240">
    <property type="entry name" value="Putative phosphatase, domain 2"/>
    <property type="match status" value="1"/>
</dbReference>
<dbReference type="NCBIfam" id="TIGR01549">
    <property type="entry name" value="HAD-SF-IA-v1"/>
    <property type="match status" value="1"/>
</dbReference>
<dbReference type="EMBL" id="CAMGYJ010000009">
    <property type="protein sequence ID" value="CAI0471172.1"/>
    <property type="molecule type" value="Genomic_DNA"/>
</dbReference>
<sequence>VAFFPQLLHAVAVFSPPLTVFSIVTCSSSSLAKLAPIEAVLFDVDGTLCDTDPIHHRAFAELLQEPISEEFFIKNITGKHNEEIAKFLFPNDIARGIKFMVDKETHFRKYKNKSSLISSHLNMRTLSLTNAPKHNADLMISKLGLTDFFQAVILGDDCEHAKPHPEPYQKALEVLQVSKEHTFGIKAGVAAGMPVIGITTRNPEDLLMQAKPTFLIKNYADPKLWAALEEVDKAMGAGNGASA</sequence>
<protein>
    <recommendedName>
        <fullName evidence="6">Haloacid dehalogenase-like hydrolase domain-containing protein Sgpp</fullName>
    </recommendedName>
</protein>
<dbReference type="InterPro" id="IPR006439">
    <property type="entry name" value="HAD-SF_hydro_IA"/>
</dbReference>
<keyword evidence="5" id="KW-1185">Reference proteome</keyword>
<feature type="non-terminal residue" evidence="4">
    <location>
        <position position="1"/>
    </location>
</feature>
<comment type="cofactor">
    <cofactor evidence="1">
        <name>Mg(2+)</name>
        <dbReference type="ChEBI" id="CHEBI:18420"/>
    </cofactor>
</comment>
<dbReference type="InterPro" id="IPR023214">
    <property type="entry name" value="HAD_sf"/>
</dbReference>
<keyword evidence="2" id="KW-0479">Metal-binding</keyword>
<dbReference type="SFLD" id="SFLDG01129">
    <property type="entry name" value="C1.5:_HAD__Beta-PGM__Phosphata"/>
    <property type="match status" value="1"/>
</dbReference>
<keyword evidence="3" id="KW-0460">Magnesium</keyword>
<dbReference type="InterPro" id="IPR051600">
    <property type="entry name" value="Beta-PGM-like"/>
</dbReference>
<gene>
    <name evidence="4" type="ORF">LITE_LOCUS38816</name>
</gene>
<dbReference type="InterPro" id="IPR023198">
    <property type="entry name" value="PGP-like_dom2"/>
</dbReference>
<reference evidence="4" key="1">
    <citation type="submission" date="2022-08" db="EMBL/GenBank/DDBJ databases">
        <authorList>
            <person name="Gutierrez-Valencia J."/>
        </authorList>
    </citation>
    <scope>NUCLEOTIDE SEQUENCE</scope>
</reference>
<dbReference type="Gene3D" id="3.40.50.1000">
    <property type="entry name" value="HAD superfamily/HAD-like"/>
    <property type="match status" value="1"/>
</dbReference>
<dbReference type="SFLD" id="SFLDS00003">
    <property type="entry name" value="Haloacid_Dehalogenase"/>
    <property type="match status" value="1"/>
</dbReference>
<evidence type="ECO:0000256" key="1">
    <source>
        <dbReference type="ARBA" id="ARBA00001946"/>
    </source>
</evidence>
<organism evidence="4 5">
    <name type="scientific">Linum tenue</name>
    <dbReference type="NCBI Taxonomy" id="586396"/>
    <lineage>
        <taxon>Eukaryota</taxon>
        <taxon>Viridiplantae</taxon>
        <taxon>Streptophyta</taxon>
        <taxon>Embryophyta</taxon>
        <taxon>Tracheophyta</taxon>
        <taxon>Spermatophyta</taxon>
        <taxon>Magnoliopsida</taxon>
        <taxon>eudicotyledons</taxon>
        <taxon>Gunneridae</taxon>
        <taxon>Pentapetalae</taxon>
        <taxon>rosids</taxon>
        <taxon>fabids</taxon>
        <taxon>Malpighiales</taxon>
        <taxon>Linaceae</taxon>
        <taxon>Linum</taxon>
    </lineage>
</organism>
<evidence type="ECO:0000256" key="2">
    <source>
        <dbReference type="ARBA" id="ARBA00022723"/>
    </source>
</evidence>
<dbReference type="CDD" id="cd07505">
    <property type="entry name" value="HAD_BPGM-like"/>
    <property type="match status" value="1"/>
</dbReference>
<evidence type="ECO:0008006" key="6">
    <source>
        <dbReference type="Google" id="ProtNLM"/>
    </source>
</evidence>
<dbReference type="SUPFAM" id="SSF56784">
    <property type="entry name" value="HAD-like"/>
    <property type="match status" value="1"/>
</dbReference>
<accession>A0AAV0PIV1</accession>